<reference evidence="10" key="1">
    <citation type="submission" date="2017-09" db="EMBL/GenBank/DDBJ databases">
        <title>Depth-based differentiation of microbial function through sediment-hosted aquifers and enrichment of novel symbionts in the deep terrestrial subsurface.</title>
        <authorList>
            <person name="Probst A.J."/>
            <person name="Ladd B."/>
            <person name="Jarett J.K."/>
            <person name="Geller-Mcgrath D.E."/>
            <person name="Sieber C.M.K."/>
            <person name="Emerson J.B."/>
            <person name="Anantharaman K."/>
            <person name="Thomas B.C."/>
            <person name="Malmstrom R."/>
            <person name="Stieglmeier M."/>
            <person name="Klingl A."/>
            <person name="Woyke T."/>
            <person name="Ryan C.M."/>
            <person name="Banfield J.F."/>
        </authorList>
    </citation>
    <scope>NUCLEOTIDE SEQUENCE [LARGE SCALE GENOMIC DNA]</scope>
</reference>
<keyword evidence="5 8" id="KW-0812">Transmembrane</keyword>
<feature type="transmembrane region" description="Helical" evidence="8">
    <location>
        <begin position="362"/>
        <end position="379"/>
    </location>
</feature>
<evidence type="ECO:0000256" key="8">
    <source>
        <dbReference type="SAM" id="Phobius"/>
    </source>
</evidence>
<sequence length="512" mass="58649">MEEFKKLWQEGLKFFHDQRTLLLIFLFSVILLFIFARFFNLTRLPIFCDEAIYIRWAQIAWHDASMRFISLTDGKQPLQTWLTIPFLKIIDDPLVAGRAMSGISGFFLLLVATALAILYFADVKVAVIMPVLILFTPYLLFFDRMALAESLLTLFGIGAFLFSYLLGKLRRLDLSLIAGVWLGLGLLVKSQALFFLILFPLGLIFTIKDCQRKERNREITKFLALYFLIVIIALAIYNVQRLSPWMHIISQKNETFAVPLSQALREPQRLFYNLQLAIGWFWNYLTPPIFLSSLLGIFLLLKKDFLKGFFLTTWFLGPFLGESLIAKIFTSRYAAFLAPLLLLGAGFFFINTLSYLKKKRGIWLVFLILMLALPLWRDYQLIFVPEKFSFAQTDRGYLEGWTAGYGITEIVGRVKNEALDSKVIVGVEGTFGLLPQGMEIYLDGVDNTAVVGYYPLPKLPPSELKAGIEKGEKVYFVINNTPGNFESDRFKLVKSYPKVNNSGSLRLYEIVK</sequence>
<evidence type="ECO:0000256" key="2">
    <source>
        <dbReference type="ARBA" id="ARBA00022475"/>
    </source>
</evidence>
<evidence type="ECO:0000256" key="6">
    <source>
        <dbReference type="ARBA" id="ARBA00022989"/>
    </source>
</evidence>
<evidence type="ECO:0000256" key="3">
    <source>
        <dbReference type="ARBA" id="ARBA00022676"/>
    </source>
</evidence>
<gene>
    <name evidence="9" type="ORF">COT63_00740</name>
</gene>
<feature type="transmembrane region" description="Helical" evidence="8">
    <location>
        <begin position="106"/>
        <end position="135"/>
    </location>
</feature>
<dbReference type="GO" id="GO:0005886">
    <property type="term" value="C:plasma membrane"/>
    <property type="evidence" value="ECO:0007669"/>
    <property type="project" value="UniProtKB-SubCell"/>
</dbReference>
<protein>
    <submittedName>
        <fullName evidence="9">Uncharacterized protein</fullName>
    </submittedName>
</protein>
<keyword evidence="4" id="KW-0808">Transferase</keyword>
<dbReference type="InterPro" id="IPR050297">
    <property type="entry name" value="LipidA_mod_glycosyltrf_83"/>
</dbReference>
<dbReference type="PANTHER" id="PTHR33908">
    <property type="entry name" value="MANNOSYLTRANSFERASE YKCB-RELATED"/>
    <property type="match status" value="1"/>
</dbReference>
<feature type="transmembrane region" description="Helical" evidence="8">
    <location>
        <begin position="308"/>
        <end position="326"/>
    </location>
</feature>
<evidence type="ECO:0000256" key="7">
    <source>
        <dbReference type="ARBA" id="ARBA00023136"/>
    </source>
</evidence>
<feature type="transmembrane region" description="Helical" evidence="8">
    <location>
        <begin position="219"/>
        <end position="237"/>
    </location>
</feature>
<dbReference type="GO" id="GO:0009103">
    <property type="term" value="P:lipopolysaccharide biosynthetic process"/>
    <property type="evidence" value="ECO:0007669"/>
    <property type="project" value="UniProtKB-ARBA"/>
</dbReference>
<feature type="transmembrane region" description="Helical" evidence="8">
    <location>
        <begin position="147"/>
        <end position="166"/>
    </location>
</feature>
<feature type="transmembrane region" description="Helical" evidence="8">
    <location>
        <begin position="21"/>
        <end position="39"/>
    </location>
</feature>
<evidence type="ECO:0000256" key="4">
    <source>
        <dbReference type="ARBA" id="ARBA00022679"/>
    </source>
</evidence>
<organism evidence="9 10">
    <name type="scientific">Candidatus Shapirobacteria bacterium CG09_land_8_20_14_0_10_38_17</name>
    <dbReference type="NCBI Taxonomy" id="1974884"/>
    <lineage>
        <taxon>Bacteria</taxon>
        <taxon>Candidatus Shapironibacteriota</taxon>
    </lineage>
</organism>
<keyword evidence="6 8" id="KW-1133">Transmembrane helix</keyword>
<name>A0A2H0WRQ3_9BACT</name>
<evidence type="ECO:0000313" key="10">
    <source>
        <dbReference type="Proteomes" id="UP000231282"/>
    </source>
</evidence>
<feature type="transmembrane region" description="Helical" evidence="8">
    <location>
        <begin position="178"/>
        <end position="207"/>
    </location>
</feature>
<dbReference type="Proteomes" id="UP000231282">
    <property type="component" value="Unassembled WGS sequence"/>
</dbReference>
<dbReference type="PANTHER" id="PTHR33908:SF11">
    <property type="entry name" value="MEMBRANE PROTEIN"/>
    <property type="match status" value="1"/>
</dbReference>
<keyword evidence="3" id="KW-0328">Glycosyltransferase</keyword>
<comment type="subcellular location">
    <subcellularLocation>
        <location evidence="1">Cell membrane</location>
        <topology evidence="1">Multi-pass membrane protein</topology>
    </subcellularLocation>
</comment>
<keyword evidence="2" id="KW-1003">Cell membrane</keyword>
<feature type="transmembrane region" description="Helical" evidence="8">
    <location>
        <begin position="281"/>
        <end position="301"/>
    </location>
</feature>
<evidence type="ECO:0000313" key="9">
    <source>
        <dbReference type="EMBL" id="PIS15295.1"/>
    </source>
</evidence>
<evidence type="ECO:0000256" key="5">
    <source>
        <dbReference type="ARBA" id="ARBA00022692"/>
    </source>
</evidence>
<accession>A0A2H0WRQ3</accession>
<dbReference type="EMBL" id="PEZH01000012">
    <property type="protein sequence ID" value="PIS15295.1"/>
    <property type="molecule type" value="Genomic_DNA"/>
</dbReference>
<keyword evidence="7 8" id="KW-0472">Membrane</keyword>
<dbReference type="GO" id="GO:0016763">
    <property type="term" value="F:pentosyltransferase activity"/>
    <property type="evidence" value="ECO:0007669"/>
    <property type="project" value="TreeGrafter"/>
</dbReference>
<evidence type="ECO:0000256" key="1">
    <source>
        <dbReference type="ARBA" id="ARBA00004651"/>
    </source>
</evidence>
<comment type="caution">
    <text evidence="9">The sequence shown here is derived from an EMBL/GenBank/DDBJ whole genome shotgun (WGS) entry which is preliminary data.</text>
</comment>
<proteinExistence type="predicted"/>
<dbReference type="AlphaFoldDB" id="A0A2H0WRQ3"/>
<feature type="transmembrane region" description="Helical" evidence="8">
    <location>
        <begin position="332"/>
        <end position="350"/>
    </location>
</feature>